<accession>A0A7J9HC10</accession>
<proteinExistence type="predicted"/>
<protein>
    <submittedName>
        <fullName evidence="2">Uncharacterized protein</fullName>
    </submittedName>
</protein>
<feature type="compositionally biased region" description="Polar residues" evidence="1">
    <location>
        <begin position="1"/>
        <end position="13"/>
    </location>
</feature>
<comment type="caution">
    <text evidence="2">The sequence shown here is derived from an EMBL/GenBank/DDBJ whole genome shotgun (WGS) entry which is preliminary data.</text>
</comment>
<feature type="compositionally biased region" description="Acidic residues" evidence="1">
    <location>
        <begin position="14"/>
        <end position="33"/>
    </location>
</feature>
<evidence type="ECO:0000313" key="2">
    <source>
        <dbReference type="EMBL" id="MBA0806455.1"/>
    </source>
</evidence>
<feature type="region of interest" description="Disordered" evidence="1">
    <location>
        <begin position="1"/>
        <end position="40"/>
    </location>
</feature>
<keyword evidence="3" id="KW-1185">Reference proteome</keyword>
<reference evidence="2 3" key="1">
    <citation type="journal article" date="2019" name="Genome Biol. Evol.">
        <title>Insights into the evolution of the New World diploid cottons (Gossypium, subgenus Houzingenia) based on genome sequencing.</title>
        <authorList>
            <person name="Grover C.E."/>
            <person name="Arick M.A. 2nd"/>
            <person name="Thrash A."/>
            <person name="Conover J.L."/>
            <person name="Sanders W.S."/>
            <person name="Peterson D.G."/>
            <person name="Frelichowski J.E."/>
            <person name="Scheffler J.A."/>
            <person name="Scheffler B.E."/>
            <person name="Wendel J.F."/>
        </authorList>
    </citation>
    <scope>NUCLEOTIDE SEQUENCE [LARGE SCALE GENOMIC DNA]</scope>
    <source>
        <strain evidence="2">0</strain>
        <tissue evidence="2">Leaf</tissue>
    </source>
</reference>
<evidence type="ECO:0000313" key="3">
    <source>
        <dbReference type="Proteomes" id="UP000593560"/>
    </source>
</evidence>
<dbReference type="OrthoDB" id="1745885at2759"/>
<dbReference type="AlphaFoldDB" id="A0A7J9HC10"/>
<gene>
    <name evidence="2" type="ORF">Gohar_005907</name>
</gene>
<feature type="region of interest" description="Disordered" evidence="1">
    <location>
        <begin position="106"/>
        <end position="136"/>
    </location>
</feature>
<name>A0A7J9HC10_9ROSI</name>
<evidence type="ECO:0000256" key="1">
    <source>
        <dbReference type="SAM" id="MobiDB-lite"/>
    </source>
</evidence>
<feature type="compositionally biased region" description="Polar residues" evidence="1">
    <location>
        <begin position="239"/>
        <end position="254"/>
    </location>
</feature>
<organism evidence="2 3">
    <name type="scientific">Gossypium harknessii</name>
    <dbReference type="NCBI Taxonomy" id="34285"/>
    <lineage>
        <taxon>Eukaryota</taxon>
        <taxon>Viridiplantae</taxon>
        <taxon>Streptophyta</taxon>
        <taxon>Embryophyta</taxon>
        <taxon>Tracheophyta</taxon>
        <taxon>Spermatophyta</taxon>
        <taxon>Magnoliopsida</taxon>
        <taxon>eudicotyledons</taxon>
        <taxon>Gunneridae</taxon>
        <taxon>Pentapetalae</taxon>
        <taxon>rosids</taxon>
        <taxon>malvids</taxon>
        <taxon>Malvales</taxon>
        <taxon>Malvaceae</taxon>
        <taxon>Malvoideae</taxon>
        <taxon>Gossypium</taxon>
    </lineage>
</organism>
<sequence length="262" mass="30308">MGFQSKSSLQAENTVDDDDVMEDFNGEDSESGSESDVKLTDWPENVDWMHKLPLDTDQEKKVDVNDDSARQLVFYTKHWKGRGWHSRSSSQWGCRSFGHQTITRIFPHGESERQALSAEESGQRGRREGKTRKPRELLRKFKKELSKRNKRLKPLRSGGNKGSRMGFETEKRVYRTWVSKTVNHSRGQARKDQGCLRGIDLEVRQSKAVKRAIIRKQNRECWNSKFGFRGRIGFKKQNTAETTNDLKGFNNGSIAGNKKRKR</sequence>
<dbReference type="EMBL" id="JABFAD010000008">
    <property type="protein sequence ID" value="MBA0806455.1"/>
    <property type="molecule type" value="Genomic_DNA"/>
</dbReference>
<dbReference type="Proteomes" id="UP000593560">
    <property type="component" value="Unassembled WGS sequence"/>
</dbReference>
<feature type="region of interest" description="Disordered" evidence="1">
    <location>
        <begin position="239"/>
        <end position="262"/>
    </location>
</feature>